<keyword evidence="2" id="KW-1185">Reference proteome</keyword>
<dbReference type="Proteomes" id="UP000190064">
    <property type="component" value="Unassembled WGS sequence"/>
</dbReference>
<gene>
    <name evidence="1" type="ORF">BTA35_0210015</name>
</gene>
<sequence>MLPIAREQSSFIGRYPMKIVNQLEQSTGVAKSMNTALHNSQGGQFSMLLSLLTTPLYASDIQGIDSNAQVDLQRQNLEADTKARKTAMAVNRAMNHSMISGYGGYFSFLRALSDVFPNIQQVTGVRPAQATNIYRVVETPELGEQLARQINLAA</sequence>
<accession>A0A1T1HBS9</accession>
<dbReference type="EMBL" id="MTSD02000003">
    <property type="protein sequence ID" value="OOV87299.1"/>
    <property type="molecule type" value="Genomic_DNA"/>
</dbReference>
<evidence type="ECO:0000313" key="2">
    <source>
        <dbReference type="Proteomes" id="UP000190064"/>
    </source>
</evidence>
<dbReference type="AlphaFoldDB" id="A0A1T1HBS9"/>
<comment type="caution">
    <text evidence="1">The sequence shown here is derived from an EMBL/GenBank/DDBJ whole genome shotgun (WGS) entry which is preliminary data.</text>
</comment>
<organism evidence="1 2">
    <name type="scientific">Oceanospirillum linum</name>
    <dbReference type="NCBI Taxonomy" id="966"/>
    <lineage>
        <taxon>Bacteria</taxon>
        <taxon>Pseudomonadati</taxon>
        <taxon>Pseudomonadota</taxon>
        <taxon>Gammaproteobacteria</taxon>
        <taxon>Oceanospirillales</taxon>
        <taxon>Oceanospirillaceae</taxon>
        <taxon>Oceanospirillum</taxon>
    </lineage>
</organism>
<reference evidence="1" key="1">
    <citation type="submission" date="2017-02" db="EMBL/GenBank/DDBJ databases">
        <title>Draft Genome Sequence of the Salt Water Bacterium Oceanospirillum linum ATCC 11336.</title>
        <authorList>
            <person name="Trachtenberg A.M."/>
            <person name="Carney J.G."/>
            <person name="Linnane J.D."/>
            <person name="Rheaume B.A."/>
            <person name="Pitts N.L."/>
            <person name="Mykles D.L."/>
            <person name="Maclea K.S."/>
        </authorList>
    </citation>
    <scope>NUCLEOTIDE SEQUENCE [LARGE SCALE GENOMIC DNA]</scope>
    <source>
        <strain evidence="1">ATCC 11336</strain>
    </source>
</reference>
<evidence type="ECO:0000313" key="1">
    <source>
        <dbReference type="EMBL" id="OOV87299.1"/>
    </source>
</evidence>
<protein>
    <submittedName>
        <fullName evidence="1">Uncharacterized protein</fullName>
    </submittedName>
</protein>
<name>A0A1T1HBS9_OCELI</name>
<proteinExistence type="predicted"/>
<dbReference type="RefSeq" id="WP_078319660.1">
    <property type="nucleotide sequence ID" value="NZ_FXTS01000003.1"/>
</dbReference>